<keyword evidence="3" id="KW-0809">Transit peptide</keyword>
<proteinExistence type="evidence at transcript level"/>
<dbReference type="GO" id="GO:1990904">
    <property type="term" value="C:ribonucleoprotein complex"/>
    <property type="evidence" value="ECO:0007669"/>
    <property type="project" value="UniProtKB-KW"/>
</dbReference>
<dbReference type="Gene3D" id="2.40.150.20">
    <property type="entry name" value="Ribosomal protein L14"/>
    <property type="match status" value="1"/>
</dbReference>
<dbReference type="PANTHER" id="PTHR21037">
    <property type="entry name" value="39S RIBOSOMAL PROTEIN L14, MITOCHONDRIAL"/>
    <property type="match status" value="1"/>
</dbReference>
<protein>
    <recommendedName>
        <fullName evidence="7">Large ribosomal subunit protein uL14m</fullName>
    </recommendedName>
    <alternativeName>
        <fullName evidence="8">39S ribosomal protein L14, mitochondrial</fullName>
    </alternativeName>
</protein>
<dbReference type="EMBL" id="LR788096">
    <property type="protein sequence ID" value="CAB3263958.1"/>
    <property type="molecule type" value="mRNA"/>
</dbReference>
<dbReference type="GO" id="GO:0005739">
    <property type="term" value="C:mitochondrion"/>
    <property type="evidence" value="ECO:0007669"/>
    <property type="project" value="UniProtKB-SubCell"/>
</dbReference>
<evidence type="ECO:0000256" key="7">
    <source>
        <dbReference type="ARBA" id="ARBA00040118"/>
    </source>
</evidence>
<organism evidence="10">
    <name type="scientific">Phallusia mammillata</name>
    <dbReference type="NCBI Taxonomy" id="59560"/>
    <lineage>
        <taxon>Eukaryota</taxon>
        <taxon>Metazoa</taxon>
        <taxon>Chordata</taxon>
        <taxon>Tunicata</taxon>
        <taxon>Ascidiacea</taxon>
        <taxon>Phlebobranchia</taxon>
        <taxon>Ascidiidae</taxon>
        <taxon>Phallusia</taxon>
    </lineage>
</organism>
<evidence type="ECO:0000313" key="10">
    <source>
        <dbReference type="EMBL" id="CAB3263958.1"/>
    </source>
</evidence>
<comment type="similarity">
    <text evidence="2">Belongs to the universal ribosomal protein uL14 family.</text>
</comment>
<dbReference type="AlphaFoldDB" id="A0A6F9DLU5"/>
<dbReference type="SUPFAM" id="SSF50193">
    <property type="entry name" value="Ribosomal protein L14"/>
    <property type="match status" value="1"/>
</dbReference>
<dbReference type="GO" id="GO:0006412">
    <property type="term" value="P:translation"/>
    <property type="evidence" value="ECO:0007669"/>
    <property type="project" value="InterPro"/>
</dbReference>
<evidence type="ECO:0000256" key="8">
    <source>
        <dbReference type="ARBA" id="ARBA00042938"/>
    </source>
</evidence>
<dbReference type="GO" id="GO:0005840">
    <property type="term" value="C:ribosome"/>
    <property type="evidence" value="ECO:0007669"/>
    <property type="project" value="UniProtKB-KW"/>
</dbReference>
<name>A0A6F9DLU5_9ASCI</name>
<dbReference type="PANTHER" id="PTHR21037:SF3">
    <property type="entry name" value="LARGE RIBOSOMAL SUBUNIT PROTEIN UL14M"/>
    <property type="match status" value="1"/>
</dbReference>
<evidence type="ECO:0000256" key="9">
    <source>
        <dbReference type="SAM" id="Coils"/>
    </source>
</evidence>
<keyword evidence="9" id="KW-0175">Coiled coil</keyword>
<evidence type="ECO:0000256" key="2">
    <source>
        <dbReference type="ARBA" id="ARBA00010745"/>
    </source>
</evidence>
<evidence type="ECO:0000256" key="5">
    <source>
        <dbReference type="ARBA" id="ARBA00023128"/>
    </source>
</evidence>
<sequence>MEIVRKTTLLGQTFLKNVVVRSFHQTAACCLPDRTVYDNQTFYENVRFGYKRGKNNIRNMDRDIKFLQKNAVQLLTKVRIVDNSAKALAPVRRKAKVIHIYHGKNVPVRGCVGNIVKITLNGEMIKALVVGQKAPMGVLKARMDSNNVILIDDEGNPLGTRITVPIPSWLRGYRSPTKHQAAMSKVIAIASAFV</sequence>
<dbReference type="HAMAP" id="MF_01367">
    <property type="entry name" value="Ribosomal_uL14"/>
    <property type="match status" value="1"/>
</dbReference>
<dbReference type="SMART" id="SM01374">
    <property type="entry name" value="Ribosomal_L14"/>
    <property type="match status" value="1"/>
</dbReference>
<dbReference type="CDD" id="cd00337">
    <property type="entry name" value="Ribosomal_uL14"/>
    <property type="match status" value="1"/>
</dbReference>
<accession>A0A6F9DLU5</accession>
<evidence type="ECO:0000256" key="3">
    <source>
        <dbReference type="ARBA" id="ARBA00022946"/>
    </source>
</evidence>
<evidence type="ECO:0000256" key="6">
    <source>
        <dbReference type="ARBA" id="ARBA00023274"/>
    </source>
</evidence>
<dbReference type="Pfam" id="PF00238">
    <property type="entry name" value="Ribosomal_L14"/>
    <property type="match status" value="1"/>
</dbReference>
<feature type="coiled-coil region" evidence="9">
    <location>
        <begin position="50"/>
        <end position="77"/>
    </location>
</feature>
<keyword evidence="6" id="KW-0687">Ribonucleoprotein</keyword>
<gene>
    <name evidence="10" type="primary">Mrpl14</name>
</gene>
<dbReference type="InterPro" id="IPR000218">
    <property type="entry name" value="Ribosomal_uL14"/>
</dbReference>
<dbReference type="InterPro" id="IPR036853">
    <property type="entry name" value="Ribosomal_uL14_sf"/>
</dbReference>
<dbReference type="GO" id="GO:0003735">
    <property type="term" value="F:structural constituent of ribosome"/>
    <property type="evidence" value="ECO:0007669"/>
    <property type="project" value="InterPro"/>
</dbReference>
<comment type="subcellular location">
    <subcellularLocation>
        <location evidence="1">Mitochondrion</location>
    </subcellularLocation>
</comment>
<evidence type="ECO:0000256" key="4">
    <source>
        <dbReference type="ARBA" id="ARBA00022980"/>
    </source>
</evidence>
<reference evidence="10" key="1">
    <citation type="submission" date="2020-04" db="EMBL/GenBank/DDBJ databases">
        <authorList>
            <person name="Neveu A P."/>
        </authorList>
    </citation>
    <scope>NUCLEOTIDE SEQUENCE</scope>
    <source>
        <tissue evidence="10">Whole embryo</tissue>
    </source>
</reference>
<evidence type="ECO:0000256" key="1">
    <source>
        <dbReference type="ARBA" id="ARBA00004173"/>
    </source>
</evidence>
<keyword evidence="5" id="KW-0496">Mitochondrion</keyword>
<keyword evidence="4 10" id="KW-0689">Ribosomal protein</keyword>